<organism evidence="1 2">
    <name type="scientific">Puccinia graminis f. sp. tritici (strain CRL 75-36-700-3 / race SCCL)</name>
    <name type="common">Black stem rust fungus</name>
    <dbReference type="NCBI Taxonomy" id="418459"/>
    <lineage>
        <taxon>Eukaryota</taxon>
        <taxon>Fungi</taxon>
        <taxon>Dikarya</taxon>
        <taxon>Basidiomycota</taxon>
        <taxon>Pucciniomycotina</taxon>
        <taxon>Pucciniomycetes</taxon>
        <taxon>Pucciniales</taxon>
        <taxon>Pucciniaceae</taxon>
        <taxon>Puccinia</taxon>
    </lineage>
</organism>
<gene>
    <name evidence="1" type="ORF">PGTG_16902</name>
</gene>
<accession>E3L3N2</accession>
<dbReference type="KEGG" id="pgr:PGTG_16902"/>
<dbReference type="AlphaFoldDB" id="E3L3N2"/>
<reference evidence="2" key="2">
    <citation type="journal article" date="2011" name="Proc. Natl. Acad. Sci. U.S.A.">
        <title>Obligate biotrophy features unraveled by the genomic analysis of rust fungi.</title>
        <authorList>
            <person name="Duplessis S."/>
            <person name="Cuomo C.A."/>
            <person name="Lin Y.-C."/>
            <person name="Aerts A."/>
            <person name="Tisserant E."/>
            <person name="Veneault-Fourrey C."/>
            <person name="Joly D.L."/>
            <person name="Hacquard S."/>
            <person name="Amselem J."/>
            <person name="Cantarel B.L."/>
            <person name="Chiu R."/>
            <person name="Coutinho P.M."/>
            <person name="Feau N."/>
            <person name="Field M."/>
            <person name="Frey P."/>
            <person name="Gelhaye E."/>
            <person name="Goldberg J."/>
            <person name="Grabherr M.G."/>
            <person name="Kodira C.D."/>
            <person name="Kohler A."/>
            <person name="Kuees U."/>
            <person name="Lindquist E.A."/>
            <person name="Lucas S.M."/>
            <person name="Mago R."/>
            <person name="Mauceli E."/>
            <person name="Morin E."/>
            <person name="Murat C."/>
            <person name="Pangilinan J.L."/>
            <person name="Park R."/>
            <person name="Pearson M."/>
            <person name="Quesneville H."/>
            <person name="Rouhier N."/>
            <person name="Sakthikumar S."/>
            <person name="Salamov A.A."/>
            <person name="Schmutz J."/>
            <person name="Selles B."/>
            <person name="Shapiro H."/>
            <person name="Tanguay P."/>
            <person name="Tuskan G.A."/>
            <person name="Henrissat B."/>
            <person name="Van de Peer Y."/>
            <person name="Rouze P."/>
            <person name="Ellis J.G."/>
            <person name="Dodds P.N."/>
            <person name="Schein J.E."/>
            <person name="Zhong S."/>
            <person name="Hamelin R.C."/>
            <person name="Grigoriev I.V."/>
            <person name="Szabo L.J."/>
            <person name="Martin F."/>
        </authorList>
    </citation>
    <scope>NUCLEOTIDE SEQUENCE [LARGE SCALE GENOMIC DNA]</scope>
    <source>
        <strain evidence="2">CRL 75-36-700-3 / race SCCL</strain>
    </source>
</reference>
<keyword evidence="2" id="KW-1185">Reference proteome</keyword>
<protein>
    <submittedName>
        <fullName evidence="1">Uncharacterized protein</fullName>
    </submittedName>
</protein>
<dbReference type="EMBL" id="DS178342">
    <property type="protein sequence ID" value="EFP91157.1"/>
    <property type="molecule type" value="Genomic_DNA"/>
</dbReference>
<name>E3L3N2_PUCGT</name>
<evidence type="ECO:0000313" key="1">
    <source>
        <dbReference type="EMBL" id="EFP91157.1"/>
    </source>
</evidence>
<evidence type="ECO:0000313" key="2">
    <source>
        <dbReference type="Proteomes" id="UP000008783"/>
    </source>
</evidence>
<dbReference type="InParanoid" id="E3L3N2"/>
<dbReference type="HOGENOM" id="CLU_2307440_0_0_1"/>
<reference key="1">
    <citation type="submission" date="2007-01" db="EMBL/GenBank/DDBJ databases">
        <title>The Genome Sequence of Puccinia graminis f. sp. tritici Strain CRL 75-36-700-3.</title>
        <authorList>
            <consortium name="The Broad Institute Genome Sequencing Platform"/>
            <person name="Birren B."/>
            <person name="Lander E."/>
            <person name="Galagan J."/>
            <person name="Nusbaum C."/>
            <person name="Devon K."/>
            <person name="Cuomo C."/>
            <person name="Jaffe D."/>
            <person name="Butler J."/>
            <person name="Alvarez P."/>
            <person name="Gnerre S."/>
            <person name="Grabherr M."/>
            <person name="Mauceli E."/>
            <person name="Brockman W."/>
            <person name="Young S."/>
            <person name="LaButti K."/>
            <person name="Sykes S."/>
            <person name="DeCaprio D."/>
            <person name="Crawford M."/>
            <person name="Koehrsen M."/>
            <person name="Engels R."/>
            <person name="Montgomery P."/>
            <person name="Pearson M."/>
            <person name="Howarth C."/>
            <person name="Larson L."/>
            <person name="White J."/>
            <person name="Zeng Q."/>
            <person name="Kodira C."/>
            <person name="Yandava C."/>
            <person name="Alvarado L."/>
            <person name="O'Leary S."/>
            <person name="Szabo L."/>
            <person name="Dean R."/>
            <person name="Schein J."/>
        </authorList>
    </citation>
    <scope>NUCLEOTIDE SEQUENCE</scope>
    <source>
        <strain>CRL 75-36-700-3</strain>
    </source>
</reference>
<sequence>MKTVSASINLRGFRAGLVSHWDQANDKVYNEVWSNDEHTYSVLIGHEISTCILLRLQPFSLWYRRQRGVVAAVVGKGPSRGPELVKSLAPPMEALRYVRS</sequence>
<dbReference type="OrthoDB" id="2502704at2759"/>
<dbReference type="GeneID" id="10528819"/>
<dbReference type="RefSeq" id="XP_003335576.1">
    <property type="nucleotide sequence ID" value="XM_003335528.2"/>
</dbReference>
<proteinExistence type="predicted"/>
<dbReference type="Proteomes" id="UP000008783">
    <property type="component" value="Unassembled WGS sequence"/>
</dbReference>
<dbReference type="VEuPathDB" id="FungiDB:PGTG_16902"/>